<comment type="caution">
    <text evidence="2">The sequence shown here is derived from an EMBL/GenBank/DDBJ whole genome shotgun (WGS) entry which is preliminary data.</text>
</comment>
<gene>
    <name evidence="2" type="ORF">L596_017232</name>
</gene>
<evidence type="ECO:0000313" key="2">
    <source>
        <dbReference type="EMBL" id="TKR76023.1"/>
    </source>
</evidence>
<evidence type="ECO:0000313" key="3">
    <source>
        <dbReference type="Proteomes" id="UP000298663"/>
    </source>
</evidence>
<dbReference type="EMBL" id="AZBU02000005">
    <property type="protein sequence ID" value="TKR76023.1"/>
    <property type="molecule type" value="Genomic_DNA"/>
</dbReference>
<proteinExistence type="predicted"/>
<evidence type="ECO:0000256" key="1">
    <source>
        <dbReference type="SAM" id="Phobius"/>
    </source>
</evidence>
<keyword evidence="1" id="KW-0812">Transmembrane</keyword>
<feature type="transmembrane region" description="Helical" evidence="1">
    <location>
        <begin position="106"/>
        <end position="127"/>
    </location>
</feature>
<dbReference type="Gene3D" id="1.20.1070.10">
    <property type="entry name" value="Rhodopsin 7-helix transmembrane proteins"/>
    <property type="match status" value="1"/>
</dbReference>
<keyword evidence="1" id="KW-0472">Membrane</keyword>
<feature type="transmembrane region" description="Helical" evidence="1">
    <location>
        <begin position="5"/>
        <end position="22"/>
    </location>
</feature>
<feature type="transmembrane region" description="Helical" evidence="1">
    <location>
        <begin position="76"/>
        <end position="94"/>
    </location>
</feature>
<protein>
    <submittedName>
        <fullName evidence="2">Uncharacterized protein</fullName>
    </submittedName>
</protein>
<sequence length="186" mass="20604">MTQTLLGILFSLLNVYYCYIAINDVKMKGTGCTIYGFLSGTLSLMSVYQPALMALEWCVIVIQPFMAKCITCTNRVVAVCGSAITILAVTIPPLFGIPSKYGSFDHFDSCWCPIIVLVAICNCNIYYKFCRTSKPTTLHGVSRTFCQILCGVVTNGAVLERSTIYKNVPLFSRKEPCNELFILLES</sequence>
<dbReference type="AlphaFoldDB" id="A0A4U5N1Q6"/>
<dbReference type="Proteomes" id="UP000298663">
    <property type="component" value="Unassembled WGS sequence"/>
</dbReference>
<keyword evidence="1" id="KW-1133">Transmembrane helix</keyword>
<name>A0A4U5N1Q6_STECR</name>
<reference evidence="2 3" key="2">
    <citation type="journal article" date="2019" name="G3 (Bethesda)">
        <title>Hybrid Assembly of the Genome of the Entomopathogenic Nematode Steinernema carpocapsae Identifies the X-Chromosome.</title>
        <authorList>
            <person name="Serra L."/>
            <person name="Macchietto M."/>
            <person name="Macias-Munoz A."/>
            <person name="McGill C.J."/>
            <person name="Rodriguez I.M."/>
            <person name="Rodriguez B."/>
            <person name="Murad R."/>
            <person name="Mortazavi A."/>
        </authorList>
    </citation>
    <scope>NUCLEOTIDE SEQUENCE [LARGE SCALE GENOMIC DNA]</scope>
    <source>
        <strain evidence="2 3">ALL</strain>
    </source>
</reference>
<feature type="transmembrane region" description="Helical" evidence="1">
    <location>
        <begin position="34"/>
        <end position="55"/>
    </location>
</feature>
<reference evidence="2 3" key="1">
    <citation type="journal article" date="2015" name="Genome Biol.">
        <title>Comparative genomics of Steinernema reveals deeply conserved gene regulatory networks.</title>
        <authorList>
            <person name="Dillman A.R."/>
            <person name="Macchietto M."/>
            <person name="Porter C.F."/>
            <person name="Rogers A."/>
            <person name="Williams B."/>
            <person name="Antoshechkin I."/>
            <person name="Lee M.M."/>
            <person name="Goodwin Z."/>
            <person name="Lu X."/>
            <person name="Lewis E.E."/>
            <person name="Goodrich-Blair H."/>
            <person name="Stock S.P."/>
            <person name="Adams B.J."/>
            <person name="Sternberg P.W."/>
            <person name="Mortazavi A."/>
        </authorList>
    </citation>
    <scope>NUCLEOTIDE SEQUENCE [LARGE SCALE GENOMIC DNA]</scope>
    <source>
        <strain evidence="2 3">ALL</strain>
    </source>
</reference>
<keyword evidence="3" id="KW-1185">Reference proteome</keyword>
<accession>A0A4U5N1Q6</accession>
<dbReference type="SUPFAM" id="SSF81321">
    <property type="entry name" value="Family A G protein-coupled receptor-like"/>
    <property type="match status" value="1"/>
</dbReference>
<organism evidence="2 3">
    <name type="scientific">Steinernema carpocapsae</name>
    <name type="common">Entomopathogenic nematode</name>
    <dbReference type="NCBI Taxonomy" id="34508"/>
    <lineage>
        <taxon>Eukaryota</taxon>
        <taxon>Metazoa</taxon>
        <taxon>Ecdysozoa</taxon>
        <taxon>Nematoda</taxon>
        <taxon>Chromadorea</taxon>
        <taxon>Rhabditida</taxon>
        <taxon>Tylenchina</taxon>
        <taxon>Panagrolaimomorpha</taxon>
        <taxon>Strongyloidoidea</taxon>
        <taxon>Steinernematidae</taxon>
        <taxon>Steinernema</taxon>
    </lineage>
</organism>